<keyword evidence="2" id="KW-0812">Transmembrane</keyword>
<feature type="transmembrane region" description="Helical" evidence="2">
    <location>
        <begin position="621"/>
        <end position="640"/>
    </location>
</feature>
<gene>
    <name evidence="3" type="ORF">ACHAWO_005836</name>
</gene>
<protein>
    <submittedName>
        <fullName evidence="3">Uncharacterized protein</fullName>
    </submittedName>
</protein>
<feature type="region of interest" description="Disordered" evidence="1">
    <location>
        <begin position="235"/>
        <end position="258"/>
    </location>
</feature>
<keyword evidence="4" id="KW-1185">Reference proteome</keyword>
<feature type="transmembrane region" description="Helical" evidence="2">
    <location>
        <begin position="431"/>
        <end position="454"/>
    </location>
</feature>
<name>A0ABD3PFE2_9STRA</name>
<reference evidence="3 4" key="1">
    <citation type="submission" date="2024-10" db="EMBL/GenBank/DDBJ databases">
        <title>Updated reference genomes for cyclostephanoid diatoms.</title>
        <authorList>
            <person name="Roberts W.R."/>
            <person name="Alverson A.J."/>
        </authorList>
    </citation>
    <scope>NUCLEOTIDE SEQUENCE [LARGE SCALE GENOMIC DNA]</scope>
    <source>
        <strain evidence="3 4">AJA010-31</strain>
    </source>
</reference>
<accession>A0ABD3PFE2</accession>
<dbReference type="AlphaFoldDB" id="A0ABD3PFE2"/>
<keyword evidence="2" id="KW-0472">Membrane</keyword>
<feature type="compositionally biased region" description="Polar residues" evidence="1">
    <location>
        <begin position="304"/>
        <end position="314"/>
    </location>
</feature>
<dbReference type="EMBL" id="JALLPJ020000654">
    <property type="protein sequence ID" value="KAL3786344.1"/>
    <property type="molecule type" value="Genomic_DNA"/>
</dbReference>
<evidence type="ECO:0000256" key="1">
    <source>
        <dbReference type="SAM" id="MobiDB-lite"/>
    </source>
</evidence>
<sequence length="730" mass="80204">MAQKAQNATMRQLMSLGDAGSASPSGLRDLFTKSDFNSAGIDLKAVPEQVKGVAEMDVHQHQQKIYKEEVKMKIEPIKPPSITRGPAYISESELATRVDGGIQYQGSRKSNNSSHLLPGAPPPNPYSTAFHHNPSMTYSTPDHLNPKLPRFSSDSSSCDSPVSYNSVLDHNSTPATVRERKRQQLQTIQSQEQMMAENYDGEFKIEPMPLSLQNPVKEFNWENIVTGNEEYDLPPVPSLSVKPQGYGATGKTSAEYNTNNDIAGQQQDHQATRYNQKQSDFTGTERQGLLAHNSPAEISHRHPTVSNESHTQHTFHYGGRNHGTVGPPASVNVHSEYDYHSAYHGDHGLFHIPHHPRRRRRRHTFWNIFCYPFQCLYGNDQLGRSFCFGAIDGMLTGAGILSACIGLGLLPHRARLMDSPLGTEESMHTEWVLIALTLAACFSDGICMAVGHVWSTRLVAGSTFEERKEELRNFETSRSDAKARLVDSLLSKGMLKIDAMSLADTLEGYPDMFVSALLGEAFTGQGNSTVCGLSGLGSGGGGNGTVRVPSGGASIPSQRHVIPQHNTMNDAWDIPPPSYGPSELHHGLKYESYSDVSDFQQDPDLKTYTETMSDSRLEGSLMMLSFGSSSVIPILIYSFLPYAVDYVTSTRDVNNIMMHDHPPKNTTVILLALGLTSIIMFLLGAWKSHFYSSHWCMFGMETVGILLLCIASAYSVGIGCGLLINAHFGS</sequence>
<comment type="caution">
    <text evidence="3">The sequence shown here is derived from an EMBL/GenBank/DDBJ whole genome shotgun (WGS) entry which is preliminary data.</text>
</comment>
<proteinExistence type="predicted"/>
<feature type="transmembrane region" description="Helical" evidence="2">
    <location>
        <begin position="667"/>
        <end position="686"/>
    </location>
</feature>
<feature type="region of interest" description="Disordered" evidence="1">
    <location>
        <begin position="299"/>
        <end position="323"/>
    </location>
</feature>
<evidence type="ECO:0000256" key="2">
    <source>
        <dbReference type="SAM" id="Phobius"/>
    </source>
</evidence>
<evidence type="ECO:0000313" key="3">
    <source>
        <dbReference type="EMBL" id="KAL3786344.1"/>
    </source>
</evidence>
<keyword evidence="2" id="KW-1133">Transmembrane helix</keyword>
<dbReference type="Proteomes" id="UP001530400">
    <property type="component" value="Unassembled WGS sequence"/>
</dbReference>
<organism evidence="3 4">
    <name type="scientific">Cyclotella atomus</name>
    <dbReference type="NCBI Taxonomy" id="382360"/>
    <lineage>
        <taxon>Eukaryota</taxon>
        <taxon>Sar</taxon>
        <taxon>Stramenopiles</taxon>
        <taxon>Ochrophyta</taxon>
        <taxon>Bacillariophyta</taxon>
        <taxon>Coscinodiscophyceae</taxon>
        <taxon>Thalassiosirophycidae</taxon>
        <taxon>Stephanodiscales</taxon>
        <taxon>Stephanodiscaceae</taxon>
        <taxon>Cyclotella</taxon>
    </lineage>
</organism>
<evidence type="ECO:0000313" key="4">
    <source>
        <dbReference type="Proteomes" id="UP001530400"/>
    </source>
</evidence>
<feature type="transmembrane region" description="Helical" evidence="2">
    <location>
        <begin position="698"/>
        <end position="724"/>
    </location>
</feature>
<feature type="transmembrane region" description="Helical" evidence="2">
    <location>
        <begin position="386"/>
        <end position="411"/>
    </location>
</feature>